<dbReference type="SUPFAM" id="SSF82171">
    <property type="entry name" value="DPP6 N-terminal domain-like"/>
    <property type="match status" value="1"/>
</dbReference>
<dbReference type="Gene3D" id="3.40.50.1820">
    <property type="entry name" value="alpha/beta hydrolase"/>
    <property type="match status" value="1"/>
</dbReference>
<comment type="caution">
    <text evidence="4">The sequence shown here is derived from an EMBL/GenBank/DDBJ whole genome shotgun (WGS) entry which is preliminary data.</text>
</comment>
<dbReference type="Gene3D" id="2.130.10.10">
    <property type="entry name" value="YVTN repeat-like/Quinoprotein amine dehydrogenase"/>
    <property type="match status" value="1"/>
</dbReference>
<feature type="domain" description="Peptidase S9 prolyl oligopeptidase catalytic" evidence="3">
    <location>
        <begin position="468"/>
        <end position="674"/>
    </location>
</feature>
<evidence type="ECO:0000313" key="5">
    <source>
        <dbReference type="Proteomes" id="UP001596266"/>
    </source>
</evidence>
<dbReference type="SUPFAM" id="SSF53474">
    <property type="entry name" value="alpha/beta-Hydrolases"/>
    <property type="match status" value="1"/>
</dbReference>
<organism evidence="4 5">
    <name type="scientific">Luteococcus sanguinis</name>
    <dbReference type="NCBI Taxonomy" id="174038"/>
    <lineage>
        <taxon>Bacteria</taxon>
        <taxon>Bacillati</taxon>
        <taxon>Actinomycetota</taxon>
        <taxon>Actinomycetes</taxon>
        <taxon>Propionibacteriales</taxon>
        <taxon>Propionibacteriaceae</taxon>
        <taxon>Luteococcus</taxon>
    </lineage>
</organism>
<evidence type="ECO:0000256" key="2">
    <source>
        <dbReference type="ARBA" id="ARBA00022801"/>
    </source>
</evidence>
<keyword evidence="1" id="KW-0732">Signal</keyword>
<dbReference type="InterPro" id="IPR029058">
    <property type="entry name" value="AB_hydrolase_fold"/>
</dbReference>
<gene>
    <name evidence="4" type="ORF">ACFP57_08385</name>
</gene>
<dbReference type="PANTHER" id="PTHR42776:SF13">
    <property type="entry name" value="DIPEPTIDYL-PEPTIDASE 5"/>
    <property type="match status" value="1"/>
</dbReference>
<dbReference type="Pfam" id="PF00326">
    <property type="entry name" value="Peptidase_S9"/>
    <property type="match status" value="1"/>
</dbReference>
<sequence>MTDITVPDEVDEALGSPWEDLRAYIALPRLASLDLAPDGSWLLAGVQQLDADQTAWKTALWRIDLEGGAPRRLTRGVEGESANAFLRDGSVVFSAKRPLPPAGEAPKESEQALWCLPAVGGEAYVLARRDGGWDQVWAAREADRLVCAVGLRGGIDDPEQDAKLRAERTKKKVRAILHEGYPVRYWDHDLDSQTTRFVRVDLPAEGEPSVSSDDIRYLHDDLGRGLTSHGVLSDDGTFLVVGENVAEPHGSSRETLVRIDVESGGRTVLLDAAGQEFGSPVLSTDGGWLACVRSENSTTEQAPREFLHLLDLGTGQGRDLAADWDRWPHPVAWSPSADVLYCVADEDGESPIFAVDVASGQVRRLTGHGAFSSVRVSRDGGTLFAIRSAYDDQGSVVRIDVASGELTELRVPGERTALPGTLERVETTAADGTRVAGWLCLPAGTSAQNPSRLALWIHGGPLGSWNAWSWRWCPWLLVSQGWAVLLPDPALSTGYGQQMVQRGWGRWGAEPYTDLMTMTDSIESRDDIDASRTVAMGGSFGGYMANWVAGHTDRFAAIVTHASLWNLTSFGPTTDASWYWARELSPQMAAENSPHQFAHQITTPMLVIHGDRDYRVPIGEGLGLWWELNSHWSGDPADMPHKFLYFPDENHWVLTPQHAMVWYETVRAFLETHAEGLAFIRSSLL</sequence>
<evidence type="ECO:0000256" key="1">
    <source>
        <dbReference type="ARBA" id="ARBA00022729"/>
    </source>
</evidence>
<keyword evidence="5" id="KW-1185">Reference proteome</keyword>
<name>A0ABW1X0V8_9ACTN</name>
<evidence type="ECO:0000259" key="3">
    <source>
        <dbReference type="Pfam" id="PF00326"/>
    </source>
</evidence>
<dbReference type="InterPro" id="IPR011042">
    <property type="entry name" value="6-blade_b-propeller_TolB-like"/>
</dbReference>
<dbReference type="PANTHER" id="PTHR42776">
    <property type="entry name" value="SERINE PEPTIDASE S9 FAMILY MEMBER"/>
    <property type="match status" value="1"/>
</dbReference>
<dbReference type="EMBL" id="JBHSUA010000018">
    <property type="protein sequence ID" value="MFC6396995.1"/>
    <property type="molecule type" value="Genomic_DNA"/>
</dbReference>
<dbReference type="Gene3D" id="2.120.10.30">
    <property type="entry name" value="TolB, C-terminal domain"/>
    <property type="match status" value="1"/>
</dbReference>
<protein>
    <submittedName>
        <fullName evidence="4">Prolyl oligopeptidase family serine peptidase</fullName>
    </submittedName>
</protein>
<dbReference type="RefSeq" id="WP_343884806.1">
    <property type="nucleotide sequence ID" value="NZ_BAAAKI010000003.1"/>
</dbReference>
<reference evidence="5" key="1">
    <citation type="journal article" date="2019" name="Int. J. Syst. Evol. Microbiol.">
        <title>The Global Catalogue of Microorganisms (GCM) 10K type strain sequencing project: providing services to taxonomists for standard genome sequencing and annotation.</title>
        <authorList>
            <consortium name="The Broad Institute Genomics Platform"/>
            <consortium name="The Broad Institute Genome Sequencing Center for Infectious Disease"/>
            <person name="Wu L."/>
            <person name="Ma J."/>
        </authorList>
    </citation>
    <scope>NUCLEOTIDE SEQUENCE [LARGE SCALE GENOMIC DNA]</scope>
    <source>
        <strain evidence="5">CGMCC 1.15277</strain>
    </source>
</reference>
<accession>A0ABW1X0V8</accession>
<keyword evidence="2" id="KW-0378">Hydrolase</keyword>
<evidence type="ECO:0000313" key="4">
    <source>
        <dbReference type="EMBL" id="MFC6396995.1"/>
    </source>
</evidence>
<dbReference type="Proteomes" id="UP001596266">
    <property type="component" value="Unassembled WGS sequence"/>
</dbReference>
<dbReference type="InterPro" id="IPR015943">
    <property type="entry name" value="WD40/YVTN_repeat-like_dom_sf"/>
</dbReference>
<dbReference type="InterPro" id="IPR001375">
    <property type="entry name" value="Peptidase_S9_cat"/>
</dbReference>
<proteinExistence type="predicted"/>